<dbReference type="Pfam" id="PF05826">
    <property type="entry name" value="Phospholip_A2_2"/>
    <property type="match status" value="2"/>
</dbReference>
<dbReference type="EMBL" id="JAHRIO010071022">
    <property type="protein sequence ID" value="MEQ2181755.1"/>
    <property type="molecule type" value="Genomic_DNA"/>
</dbReference>
<keyword evidence="7" id="KW-1185">Reference proteome</keyword>
<protein>
    <recommendedName>
        <fullName evidence="5">Phospholipase A2-like central domain-containing protein</fullName>
    </recommendedName>
</protein>
<name>A0ABV0PE79_9TELE</name>
<dbReference type="PROSITE" id="PS00118">
    <property type="entry name" value="PA2_HIS"/>
    <property type="match status" value="1"/>
</dbReference>
<evidence type="ECO:0000256" key="2">
    <source>
        <dbReference type="ARBA" id="ARBA00022525"/>
    </source>
</evidence>
<dbReference type="InterPro" id="IPR033113">
    <property type="entry name" value="PLA2_histidine"/>
</dbReference>
<evidence type="ECO:0000256" key="4">
    <source>
        <dbReference type="SAM" id="SignalP"/>
    </source>
</evidence>
<organism evidence="6 7">
    <name type="scientific">Goodea atripinnis</name>
    <dbReference type="NCBI Taxonomy" id="208336"/>
    <lineage>
        <taxon>Eukaryota</taxon>
        <taxon>Metazoa</taxon>
        <taxon>Chordata</taxon>
        <taxon>Craniata</taxon>
        <taxon>Vertebrata</taxon>
        <taxon>Euteleostomi</taxon>
        <taxon>Actinopterygii</taxon>
        <taxon>Neopterygii</taxon>
        <taxon>Teleostei</taxon>
        <taxon>Neoteleostei</taxon>
        <taxon>Acanthomorphata</taxon>
        <taxon>Ovalentaria</taxon>
        <taxon>Atherinomorphae</taxon>
        <taxon>Cyprinodontiformes</taxon>
        <taxon>Goodeidae</taxon>
        <taxon>Goodea</taxon>
    </lineage>
</organism>
<dbReference type="InterPro" id="IPR016090">
    <property type="entry name" value="PLA2-like_dom"/>
</dbReference>
<dbReference type="PANTHER" id="PTHR12253">
    <property type="entry name" value="RH14732P"/>
    <property type="match status" value="1"/>
</dbReference>
<evidence type="ECO:0000313" key="6">
    <source>
        <dbReference type="EMBL" id="MEQ2181755.1"/>
    </source>
</evidence>
<dbReference type="InterPro" id="IPR036444">
    <property type="entry name" value="PLipase_A2_dom_sf"/>
</dbReference>
<evidence type="ECO:0000313" key="7">
    <source>
        <dbReference type="Proteomes" id="UP001476798"/>
    </source>
</evidence>
<keyword evidence="2" id="KW-0964">Secreted</keyword>
<feature type="chain" id="PRO_5047182422" description="Phospholipase A2-like central domain-containing protein" evidence="4">
    <location>
        <begin position="22"/>
        <end position="418"/>
    </location>
</feature>
<reference evidence="6 7" key="1">
    <citation type="submission" date="2021-06" db="EMBL/GenBank/DDBJ databases">
        <authorList>
            <person name="Palmer J.M."/>
        </authorList>
    </citation>
    <scope>NUCLEOTIDE SEQUENCE [LARGE SCALE GENOMIC DNA]</scope>
    <source>
        <strain evidence="6 7">GA_2019</strain>
        <tissue evidence="6">Muscle</tissue>
    </source>
</reference>
<dbReference type="Gene3D" id="1.20.90.10">
    <property type="entry name" value="Phospholipase A2 domain"/>
    <property type="match status" value="2"/>
</dbReference>
<comment type="caution">
    <text evidence="6">The sequence shown here is derived from an EMBL/GenBank/DDBJ whole genome shotgun (WGS) entry which is preliminary data.</text>
</comment>
<dbReference type="CDD" id="cd04704">
    <property type="entry name" value="PLA2_bee_venom_like"/>
    <property type="match status" value="1"/>
</dbReference>
<evidence type="ECO:0000256" key="3">
    <source>
        <dbReference type="SAM" id="MobiDB-lite"/>
    </source>
</evidence>
<proteinExistence type="predicted"/>
<evidence type="ECO:0000256" key="1">
    <source>
        <dbReference type="ARBA" id="ARBA00004613"/>
    </source>
</evidence>
<dbReference type="SUPFAM" id="SSF48619">
    <property type="entry name" value="Phospholipase A2, PLA2"/>
    <property type="match status" value="2"/>
</dbReference>
<comment type="subcellular location">
    <subcellularLocation>
        <location evidence="1">Secreted</location>
    </subcellularLocation>
</comment>
<dbReference type="SMART" id="SM00085">
    <property type="entry name" value="PA2c"/>
    <property type="match status" value="1"/>
</dbReference>
<feature type="region of interest" description="Disordered" evidence="3">
    <location>
        <begin position="117"/>
        <end position="137"/>
    </location>
</feature>
<accession>A0ABV0PE79</accession>
<feature type="signal peptide" evidence="4">
    <location>
        <begin position="1"/>
        <end position="21"/>
    </location>
</feature>
<feature type="domain" description="Phospholipase A2-like central" evidence="5">
    <location>
        <begin position="133"/>
        <end position="253"/>
    </location>
</feature>
<evidence type="ECO:0000259" key="5">
    <source>
        <dbReference type="SMART" id="SM00085"/>
    </source>
</evidence>
<dbReference type="Proteomes" id="UP001476798">
    <property type="component" value="Unassembled WGS sequence"/>
</dbReference>
<sequence>MESGWFLRAVLVLSWLSLFKAQNTPGPGVFCLRSIPADGHTLLTFLRHDAAGVRFLYLTKWSADKRLAACEINSNPDVTEEYHAFCNIKETWDQKLVEKFKIGQLLSPDSPCALVPSGVPESSGGSGKGETERKTRRKRSWIFPGTLWCGTGTKAAGFEQLGMFEKADKCCREHDHCSDIIPAFTVNYGVFNPNFFTVSHCECDQRFRQCLLGTNDSISSVVGYSFFNILKVPCFELKQQKHCTQMNWWRMCKKAREAPYAIFKSPLPYNSSDVTDNEVRCRSLKHLDDCKYKIPPLEKKYNLTNMESKTAYHCDCTSRLAVWIKSLKEPSPPYSLMVEFVSQDCFTLSKEKKCNRTKRCSGGFTEASDLHQALKKIKEKDSAAMRFSASGRKTRIPVRLYKYCLRLQMRADIMAQLK</sequence>
<gene>
    <name evidence="6" type="ORF">GOODEAATRI_014754</name>
</gene>
<keyword evidence="4" id="KW-0732">Signal</keyword>